<evidence type="ECO:0000259" key="2">
    <source>
        <dbReference type="PROSITE" id="PS50994"/>
    </source>
</evidence>
<dbReference type="SUPFAM" id="SSF53098">
    <property type="entry name" value="Ribonuclease H-like"/>
    <property type="match status" value="2"/>
</dbReference>
<dbReference type="InterPro" id="IPR041588">
    <property type="entry name" value="Integrase_H2C2"/>
</dbReference>
<dbReference type="InterPro" id="IPR036397">
    <property type="entry name" value="RNaseH_sf"/>
</dbReference>
<dbReference type="GO" id="GO:0003964">
    <property type="term" value="F:RNA-directed DNA polymerase activity"/>
    <property type="evidence" value="ECO:0007669"/>
    <property type="project" value="UniProtKB-KW"/>
</dbReference>
<feature type="compositionally biased region" description="Low complexity" evidence="1">
    <location>
        <begin position="155"/>
        <end position="176"/>
    </location>
</feature>
<dbReference type="Gene3D" id="1.10.340.70">
    <property type="match status" value="1"/>
</dbReference>
<keyword evidence="3" id="KW-0695">RNA-directed DNA polymerase</keyword>
<feature type="domain" description="Integrase catalytic" evidence="2">
    <location>
        <begin position="346"/>
        <end position="533"/>
    </location>
</feature>
<evidence type="ECO:0000256" key="1">
    <source>
        <dbReference type="SAM" id="MobiDB-lite"/>
    </source>
</evidence>
<keyword evidence="3" id="KW-0548">Nucleotidyltransferase</keyword>
<dbReference type="GO" id="GO:0004523">
    <property type="term" value="F:RNA-DNA hybrid ribonuclease activity"/>
    <property type="evidence" value="ECO:0007669"/>
    <property type="project" value="InterPro"/>
</dbReference>
<feature type="non-terminal residue" evidence="3">
    <location>
        <position position="689"/>
    </location>
</feature>
<dbReference type="Pfam" id="PF13456">
    <property type="entry name" value="RVT_3"/>
    <property type="match status" value="1"/>
</dbReference>
<dbReference type="PANTHER" id="PTHR37984:SF5">
    <property type="entry name" value="PROTEIN NYNRIN-LIKE"/>
    <property type="match status" value="1"/>
</dbReference>
<organism evidence="3 4">
    <name type="scientific">Phytophthora megakarya</name>
    <dbReference type="NCBI Taxonomy" id="4795"/>
    <lineage>
        <taxon>Eukaryota</taxon>
        <taxon>Sar</taxon>
        <taxon>Stramenopiles</taxon>
        <taxon>Oomycota</taxon>
        <taxon>Peronosporomycetes</taxon>
        <taxon>Peronosporales</taxon>
        <taxon>Peronosporaceae</taxon>
        <taxon>Phytophthora</taxon>
    </lineage>
</organism>
<keyword evidence="4" id="KW-1185">Reference proteome</keyword>
<dbReference type="Pfam" id="PF17921">
    <property type="entry name" value="Integrase_H2C2"/>
    <property type="match status" value="1"/>
</dbReference>
<comment type="caution">
    <text evidence="3">The sequence shown here is derived from an EMBL/GenBank/DDBJ whole genome shotgun (WGS) entry which is preliminary data.</text>
</comment>
<dbReference type="GO" id="GO:0003676">
    <property type="term" value="F:nucleic acid binding"/>
    <property type="evidence" value="ECO:0007669"/>
    <property type="project" value="InterPro"/>
</dbReference>
<proteinExistence type="predicted"/>
<dbReference type="InterPro" id="IPR012337">
    <property type="entry name" value="RNaseH-like_sf"/>
</dbReference>
<dbReference type="PROSITE" id="PS50994">
    <property type="entry name" value="INTEGRASE"/>
    <property type="match status" value="1"/>
</dbReference>
<dbReference type="PANTHER" id="PTHR37984">
    <property type="entry name" value="PROTEIN CBG26694"/>
    <property type="match status" value="1"/>
</dbReference>
<reference evidence="4" key="1">
    <citation type="submission" date="2017-03" db="EMBL/GenBank/DDBJ databases">
        <title>Phytopthora megakarya and P. palmivora, two closely related causual agents of cacao black pod achieved similar genome size and gene model numbers by different mechanisms.</title>
        <authorList>
            <person name="Ali S."/>
            <person name="Shao J."/>
            <person name="Larry D.J."/>
            <person name="Kronmiller B."/>
            <person name="Shen D."/>
            <person name="Strem M.D."/>
            <person name="Melnick R.L."/>
            <person name="Guiltinan M.J."/>
            <person name="Tyler B.M."/>
            <person name="Meinhardt L.W."/>
            <person name="Bailey B.A."/>
        </authorList>
    </citation>
    <scope>NUCLEOTIDE SEQUENCE [LARGE SCALE GENOMIC DNA]</scope>
    <source>
        <strain evidence="4">zdho120</strain>
    </source>
</reference>
<feature type="region of interest" description="Disordered" evidence="1">
    <location>
        <begin position="147"/>
        <end position="202"/>
    </location>
</feature>
<dbReference type="Proteomes" id="UP000198211">
    <property type="component" value="Unassembled WGS sequence"/>
</dbReference>
<dbReference type="GO" id="GO:0015074">
    <property type="term" value="P:DNA integration"/>
    <property type="evidence" value="ECO:0007669"/>
    <property type="project" value="InterPro"/>
</dbReference>
<evidence type="ECO:0000313" key="4">
    <source>
        <dbReference type="Proteomes" id="UP000198211"/>
    </source>
</evidence>
<dbReference type="InterPro" id="IPR001584">
    <property type="entry name" value="Integrase_cat-core"/>
</dbReference>
<dbReference type="InterPro" id="IPR050951">
    <property type="entry name" value="Retrovirus_Pol_polyprotein"/>
</dbReference>
<evidence type="ECO:0000313" key="3">
    <source>
        <dbReference type="EMBL" id="OWZ00126.1"/>
    </source>
</evidence>
<dbReference type="EMBL" id="NBNE01007871">
    <property type="protein sequence ID" value="OWZ00126.1"/>
    <property type="molecule type" value="Genomic_DNA"/>
</dbReference>
<name>A0A225V2H6_9STRA</name>
<dbReference type="InterPro" id="IPR002156">
    <property type="entry name" value="RNaseH_domain"/>
</dbReference>
<dbReference type="OrthoDB" id="8035898at2759"/>
<sequence>MGHFLEKATVNEAEYSGLVKGMQLALDLGVQELVVVVDSRLAIQQLQGVIASLCLVHVKRDFNAAADYISKRVIQDQSSLEVADPGERKLLQGLNRIHEKLMKDPSPREQSLMECAFLAIARNIPKCYSRGLGGDVFAVTRSKSKQVKATEKSVTGTGIDDSGTNDSGTDDPGTNDLGTDGPEDEPTAAPRSPNCQDFEEDPENVRRERWRRICSHQAHDLGLAPLVKFLRGETEHLSLKQTTYLVKIADRFVLDPLDALFYEIRSTPERPRDAADRLRLIVLQDLQEDILHHCHANFQGAHQGIIRTSYERLRKEFYWIGMFKDTERYVKECVDCVTAKVLPRNPGPSPGNLLATRRFQVVSMDFVIPLPQSARGNTALLLFEGAFSGFIMCKAMASTEAQDVSEAYEECVFRRFGASEMIRHDRDPRFMGRVFKHFREKLGSRQRATLRYRPQANGQQERSVQTVIRSVKAHTVDQRDWDELAEKLMWALNTSFVFTRLDTPFYLVYGWDAQGTVEAMMGDVPRDVQLRDAQEWCTKVQRQVEYARAWARDLKEKAKKRRAEDHNRKWKQLTDRLKEGFEVGDPVWLYLARVRPGLTKKLAHLWHGPFRIREKGSDFRYRLQVEGTEYRFHPWVHVSRLKPRAKYPERHSGTIDIPEDDDFDAALIREDSWEPDEGSGEYEVEAILD</sequence>
<accession>A0A225V2H6</accession>
<dbReference type="Gene3D" id="3.30.420.10">
    <property type="entry name" value="Ribonuclease H-like superfamily/Ribonuclease H"/>
    <property type="match status" value="2"/>
</dbReference>
<dbReference type="AlphaFoldDB" id="A0A225V2H6"/>
<keyword evidence="3" id="KW-0808">Transferase</keyword>
<gene>
    <name evidence="3" type="ORF">PHMEG_00028758</name>
</gene>
<protein>
    <submittedName>
        <fullName evidence="3">Reverse transcriptase</fullName>
    </submittedName>
</protein>